<reference evidence="1" key="1">
    <citation type="submission" date="2018-02" db="EMBL/GenBank/DDBJ databases">
        <title>Rhizophora mucronata_Transcriptome.</title>
        <authorList>
            <person name="Meera S.P."/>
            <person name="Sreeshan A."/>
            <person name="Augustine A."/>
        </authorList>
    </citation>
    <scope>NUCLEOTIDE SEQUENCE</scope>
    <source>
        <tissue evidence="1">Leaf</tissue>
    </source>
</reference>
<dbReference type="EMBL" id="GGEC01074152">
    <property type="protein sequence ID" value="MBX54636.1"/>
    <property type="molecule type" value="Transcribed_RNA"/>
</dbReference>
<accession>A0A2P2PIV3</accession>
<evidence type="ECO:0000313" key="1">
    <source>
        <dbReference type="EMBL" id="MBX54636.1"/>
    </source>
</evidence>
<organism evidence="1">
    <name type="scientific">Rhizophora mucronata</name>
    <name type="common">Asiatic mangrove</name>
    <dbReference type="NCBI Taxonomy" id="61149"/>
    <lineage>
        <taxon>Eukaryota</taxon>
        <taxon>Viridiplantae</taxon>
        <taxon>Streptophyta</taxon>
        <taxon>Embryophyta</taxon>
        <taxon>Tracheophyta</taxon>
        <taxon>Spermatophyta</taxon>
        <taxon>Magnoliopsida</taxon>
        <taxon>eudicotyledons</taxon>
        <taxon>Gunneridae</taxon>
        <taxon>Pentapetalae</taxon>
        <taxon>rosids</taxon>
        <taxon>fabids</taxon>
        <taxon>Malpighiales</taxon>
        <taxon>Rhizophoraceae</taxon>
        <taxon>Rhizophora</taxon>
    </lineage>
</organism>
<name>A0A2P2PIV3_RHIMU</name>
<proteinExistence type="predicted"/>
<protein>
    <submittedName>
        <fullName evidence="1">Uncharacterized protein</fullName>
    </submittedName>
</protein>
<sequence>MAWPWWSRK</sequence>